<accession>A0A1G4WRD3</accession>
<dbReference type="PANTHER" id="PTHR23026:SF123">
    <property type="entry name" value="NAD(P)H NITROREDUCTASE RV3131-RELATED"/>
    <property type="match status" value="1"/>
</dbReference>
<dbReference type="InterPro" id="IPR050627">
    <property type="entry name" value="Nitroreductase/BluB"/>
</dbReference>
<dbReference type="SUPFAM" id="SSF55469">
    <property type="entry name" value="FMN-dependent nitroreductase-like"/>
    <property type="match status" value="2"/>
</dbReference>
<gene>
    <name evidence="1" type="ORF">SAMN02799620_04469</name>
</gene>
<reference evidence="2" key="1">
    <citation type="submission" date="2016-10" db="EMBL/GenBank/DDBJ databases">
        <authorList>
            <person name="Varghese N."/>
            <person name="Submissions S."/>
        </authorList>
    </citation>
    <scope>NUCLEOTIDE SEQUENCE [LARGE SCALE GENOMIC DNA]</scope>
    <source>
        <strain evidence="2">UNC267MFSha1.1M11</strain>
    </source>
</reference>
<evidence type="ECO:0000313" key="2">
    <source>
        <dbReference type="Proteomes" id="UP000199707"/>
    </source>
</evidence>
<dbReference type="AlphaFoldDB" id="A0A1G4WRD3"/>
<dbReference type="RefSeq" id="WP_090361607.1">
    <property type="nucleotide sequence ID" value="NZ_FMUB01000009.1"/>
</dbReference>
<dbReference type="PANTHER" id="PTHR23026">
    <property type="entry name" value="NADPH NITROREDUCTASE"/>
    <property type="match status" value="1"/>
</dbReference>
<sequence length="295" mass="32610">MPSATLPPRLLSDAVEMACRAPSLHNSQPWRWVAEGTSTLNLYAEPGRALTALDPLGREIYLSCGAALDHLVVALAAAGWVADVQRFPDPAAPLHLAEIHFRPVTGDVSIPACARAEAILARHTDLRPFQAPADWPKLEVKLRQTVIPYHVMFDTVLSPDRPRLAEAWQLAEELNPADHRCQAESCWWEPELDHSETVVLSTSHEDSRHDLLRCGEALSAVLLECTMAGQATCTLSHMTELAQPRELLRALIDQRGAPQVLIRVGQAEVKPGFTMTPRKSLAQVMDFRPESPRLQ</sequence>
<proteinExistence type="predicted"/>
<organism evidence="1 2">
    <name type="scientific">Mycolicibacterium fluoranthenivorans</name>
    <dbReference type="NCBI Taxonomy" id="258505"/>
    <lineage>
        <taxon>Bacteria</taxon>
        <taxon>Bacillati</taxon>
        <taxon>Actinomycetota</taxon>
        <taxon>Actinomycetes</taxon>
        <taxon>Mycobacteriales</taxon>
        <taxon>Mycobacteriaceae</taxon>
        <taxon>Mycolicibacterium</taxon>
    </lineage>
</organism>
<dbReference type="STRING" id="1502745.SAMN02799620_04469"/>
<dbReference type="Gene3D" id="3.40.109.10">
    <property type="entry name" value="NADH Oxidase"/>
    <property type="match status" value="2"/>
</dbReference>
<evidence type="ECO:0008006" key="3">
    <source>
        <dbReference type="Google" id="ProtNLM"/>
    </source>
</evidence>
<evidence type="ECO:0000313" key="1">
    <source>
        <dbReference type="EMBL" id="SCX27942.1"/>
    </source>
</evidence>
<dbReference type="Proteomes" id="UP000199707">
    <property type="component" value="Unassembled WGS sequence"/>
</dbReference>
<dbReference type="InterPro" id="IPR000415">
    <property type="entry name" value="Nitroreductase-like"/>
</dbReference>
<name>A0A1G4WRD3_9MYCO</name>
<dbReference type="EMBL" id="FMUB01000009">
    <property type="protein sequence ID" value="SCX27942.1"/>
    <property type="molecule type" value="Genomic_DNA"/>
</dbReference>
<dbReference type="GO" id="GO:0016491">
    <property type="term" value="F:oxidoreductase activity"/>
    <property type="evidence" value="ECO:0007669"/>
    <property type="project" value="InterPro"/>
</dbReference>
<protein>
    <recommendedName>
        <fullName evidence="3">NAD(P)H nitroreductase</fullName>
    </recommendedName>
</protein>